<evidence type="ECO:0000313" key="1">
    <source>
        <dbReference type="EMBL" id="KAG2639599.1"/>
    </source>
</evidence>
<gene>
    <name evidence="1" type="ORF">PVAP13_2KG022832</name>
</gene>
<protein>
    <submittedName>
        <fullName evidence="1">Uncharacterized protein</fullName>
    </submittedName>
</protein>
<reference evidence="1" key="1">
    <citation type="submission" date="2020-05" db="EMBL/GenBank/DDBJ databases">
        <title>WGS assembly of Panicum virgatum.</title>
        <authorList>
            <person name="Lovell J.T."/>
            <person name="Jenkins J."/>
            <person name="Shu S."/>
            <person name="Juenger T.E."/>
            <person name="Schmutz J."/>
        </authorList>
    </citation>
    <scope>NUCLEOTIDE SEQUENCE</scope>
    <source>
        <strain evidence="1">AP13</strain>
    </source>
</reference>
<organism evidence="1 2">
    <name type="scientific">Panicum virgatum</name>
    <name type="common">Blackwell switchgrass</name>
    <dbReference type="NCBI Taxonomy" id="38727"/>
    <lineage>
        <taxon>Eukaryota</taxon>
        <taxon>Viridiplantae</taxon>
        <taxon>Streptophyta</taxon>
        <taxon>Embryophyta</taxon>
        <taxon>Tracheophyta</taxon>
        <taxon>Spermatophyta</taxon>
        <taxon>Magnoliopsida</taxon>
        <taxon>Liliopsida</taxon>
        <taxon>Poales</taxon>
        <taxon>Poaceae</taxon>
        <taxon>PACMAD clade</taxon>
        <taxon>Panicoideae</taxon>
        <taxon>Panicodae</taxon>
        <taxon>Paniceae</taxon>
        <taxon>Panicinae</taxon>
        <taxon>Panicum</taxon>
        <taxon>Panicum sect. Hiantes</taxon>
    </lineage>
</organism>
<evidence type="ECO:0000313" key="2">
    <source>
        <dbReference type="Proteomes" id="UP000823388"/>
    </source>
</evidence>
<keyword evidence="2" id="KW-1185">Reference proteome</keyword>
<proteinExistence type="predicted"/>
<dbReference type="AlphaFoldDB" id="A0A8T0W8J3"/>
<accession>A0A8T0W8J3</accession>
<name>A0A8T0W8J3_PANVG</name>
<dbReference type="Proteomes" id="UP000823388">
    <property type="component" value="Chromosome 2K"/>
</dbReference>
<comment type="caution">
    <text evidence="1">The sequence shown here is derived from an EMBL/GenBank/DDBJ whole genome shotgun (WGS) entry which is preliminary data.</text>
</comment>
<sequence length="115" mass="12763">MGRLGEKWIFGPHVLWAPWSRYRTVEAAQYRGSCFLLQLLASLAPAPAPPPPPPAFAAPRNLWSVSRWLRSNSNQRNALAADDDVKNILAPATARESVGIHRRRTASSIRIHTAN</sequence>
<dbReference type="EMBL" id="CM029039">
    <property type="protein sequence ID" value="KAG2639599.1"/>
    <property type="molecule type" value="Genomic_DNA"/>
</dbReference>